<reference evidence="1" key="1">
    <citation type="submission" date="2016-01" db="EMBL/GenBank/DDBJ databases">
        <authorList>
            <person name="Peeters C."/>
        </authorList>
    </citation>
    <scope>NUCLEOTIDE SEQUENCE</scope>
    <source>
        <strain evidence="1">LMG 29321</strain>
    </source>
</reference>
<proteinExistence type="predicted"/>
<dbReference type="Proteomes" id="UP000071859">
    <property type="component" value="Unassembled WGS sequence"/>
</dbReference>
<name>A0A158EFG7_9BURK</name>
<dbReference type="Gene3D" id="3.40.190.10">
    <property type="entry name" value="Periplasmic binding protein-like II"/>
    <property type="match status" value="2"/>
</dbReference>
<dbReference type="PANTHER" id="PTHR30024">
    <property type="entry name" value="ALIPHATIC SULFONATES-BINDING PROTEIN-RELATED"/>
    <property type="match status" value="1"/>
</dbReference>
<dbReference type="EMBL" id="FCOX02000085">
    <property type="protein sequence ID" value="SAL05598.1"/>
    <property type="molecule type" value="Genomic_DNA"/>
</dbReference>
<evidence type="ECO:0000313" key="1">
    <source>
        <dbReference type="EMBL" id="SAL05598.1"/>
    </source>
</evidence>
<dbReference type="PANTHER" id="PTHR30024:SF42">
    <property type="entry name" value="ALIPHATIC SULFONATES-BINDING PROTEIN-RELATED"/>
    <property type="match status" value="1"/>
</dbReference>
<organism evidence="1 2">
    <name type="scientific">Caballeronia calidae</name>
    <dbReference type="NCBI Taxonomy" id="1777139"/>
    <lineage>
        <taxon>Bacteria</taxon>
        <taxon>Pseudomonadati</taxon>
        <taxon>Pseudomonadota</taxon>
        <taxon>Betaproteobacteria</taxon>
        <taxon>Burkholderiales</taxon>
        <taxon>Burkholderiaceae</taxon>
        <taxon>Caballeronia</taxon>
    </lineage>
</organism>
<comment type="caution">
    <text evidence="1">The sequence shown here is derived from an EMBL/GenBank/DDBJ whole genome shotgun (WGS) entry which is preliminary data.</text>
</comment>
<protein>
    <submittedName>
        <fullName evidence="1">Aliphatic sulfonate ABC transporter periplasmic ligand-binding protein</fullName>
    </submittedName>
</protein>
<accession>A0A158EFG7</accession>
<dbReference type="Pfam" id="PF13379">
    <property type="entry name" value="NMT1_2"/>
    <property type="match status" value="1"/>
</dbReference>
<sequence length="280" mass="29569">MGLFAKNGLDATVLQMDNGSVAMMGLLSGSVDFTTASGADVVVSQSRGQQIVAVLSIYHGFAGQLVLSKSVVSARKIAADSPTDTKVKVLDDLVVASPSATSPFTIALRSAAESVGAKIRIVYMSQPAMPAALSTGSIQGFISSSPYYARPVLDGTALLWLSGPKGEFPSLATPANSMTLNTRADFARTHVDLVNRVRAVFTDFARAVVERPAEVKAAVAKLFPDLDSKTLDLLFKTESRGWEGGTVTVDDMVHEIAVVKSSGVPLPDVNKLEPRNMLLK</sequence>
<gene>
    <name evidence="1" type="ORF">AWB78_07591</name>
</gene>
<evidence type="ECO:0000313" key="2">
    <source>
        <dbReference type="Proteomes" id="UP000071859"/>
    </source>
</evidence>
<keyword evidence="2" id="KW-1185">Reference proteome</keyword>
<dbReference type="AlphaFoldDB" id="A0A158EFG7"/>
<dbReference type="SUPFAM" id="SSF53850">
    <property type="entry name" value="Periplasmic binding protein-like II"/>
    <property type="match status" value="1"/>
</dbReference>